<dbReference type="InterPro" id="IPR013083">
    <property type="entry name" value="Znf_RING/FYVE/PHD"/>
</dbReference>
<keyword evidence="3" id="KW-0862">Zinc</keyword>
<dbReference type="Pfam" id="PF15227">
    <property type="entry name" value="zf-C3HC4_4"/>
    <property type="match status" value="1"/>
</dbReference>
<keyword evidence="1" id="KW-0479">Metal-binding</keyword>
<dbReference type="AlphaFoldDB" id="A0A9W8C936"/>
<accession>A0A9W8C936</accession>
<dbReference type="SMART" id="SM00336">
    <property type="entry name" value="BBOX"/>
    <property type="match status" value="1"/>
</dbReference>
<name>A0A9W8C936_TRIRA</name>
<dbReference type="InterPro" id="IPR001841">
    <property type="entry name" value="Znf_RING"/>
</dbReference>
<dbReference type="InterPro" id="IPR000315">
    <property type="entry name" value="Znf_B-box"/>
</dbReference>
<dbReference type="Pfam" id="PF00643">
    <property type="entry name" value="zf-B_box"/>
    <property type="match status" value="1"/>
</dbReference>
<dbReference type="Pfam" id="PF25600">
    <property type="entry name" value="TRIM_CC"/>
    <property type="match status" value="1"/>
</dbReference>
<dbReference type="InterPro" id="IPR058030">
    <property type="entry name" value="TRIM8/14/16/25/29/45/65_CC"/>
</dbReference>
<reference evidence="7" key="1">
    <citation type="submission" date="2021-02" db="EMBL/GenBank/DDBJ databases">
        <title>Comparative genomics reveals that relaxation of natural selection precedes convergent phenotypic evolution of cavefish.</title>
        <authorList>
            <person name="Peng Z."/>
        </authorList>
    </citation>
    <scope>NUCLEOTIDE SEQUENCE</scope>
    <source>
        <tissue evidence="7">Muscle</tissue>
    </source>
</reference>
<evidence type="ECO:0000313" key="7">
    <source>
        <dbReference type="EMBL" id="KAI7810973.1"/>
    </source>
</evidence>
<gene>
    <name evidence="7" type="ORF">IRJ41_008798</name>
</gene>
<dbReference type="Proteomes" id="UP001059041">
    <property type="component" value="Linkage Group LG4"/>
</dbReference>
<protein>
    <recommendedName>
        <fullName evidence="6">RING-type domain-containing protein</fullName>
    </recommendedName>
</protein>
<dbReference type="Gene3D" id="3.30.40.10">
    <property type="entry name" value="Zinc/RING finger domain, C3HC4 (zinc finger)"/>
    <property type="match status" value="1"/>
</dbReference>
<dbReference type="SMART" id="SM00184">
    <property type="entry name" value="RING"/>
    <property type="match status" value="1"/>
</dbReference>
<dbReference type="Gene3D" id="4.10.830.40">
    <property type="match status" value="1"/>
</dbReference>
<evidence type="ECO:0000313" key="8">
    <source>
        <dbReference type="Proteomes" id="UP001059041"/>
    </source>
</evidence>
<organism evidence="7 8">
    <name type="scientific">Triplophysa rosa</name>
    <name type="common">Cave loach</name>
    <dbReference type="NCBI Taxonomy" id="992332"/>
    <lineage>
        <taxon>Eukaryota</taxon>
        <taxon>Metazoa</taxon>
        <taxon>Chordata</taxon>
        <taxon>Craniata</taxon>
        <taxon>Vertebrata</taxon>
        <taxon>Euteleostomi</taxon>
        <taxon>Actinopterygii</taxon>
        <taxon>Neopterygii</taxon>
        <taxon>Teleostei</taxon>
        <taxon>Ostariophysi</taxon>
        <taxon>Cypriniformes</taxon>
        <taxon>Nemacheilidae</taxon>
        <taxon>Triplophysa</taxon>
    </lineage>
</organism>
<keyword evidence="5" id="KW-0175">Coiled coil</keyword>
<evidence type="ECO:0000256" key="1">
    <source>
        <dbReference type="ARBA" id="ARBA00022723"/>
    </source>
</evidence>
<comment type="caution">
    <text evidence="7">The sequence shown here is derived from an EMBL/GenBank/DDBJ whole genome shotgun (WGS) entry which is preliminary data.</text>
</comment>
<feature type="domain" description="RING-type" evidence="6">
    <location>
        <begin position="15"/>
        <end position="58"/>
    </location>
</feature>
<dbReference type="PANTHER" id="PTHR25465">
    <property type="entry name" value="B-BOX DOMAIN CONTAINING"/>
    <property type="match status" value="1"/>
</dbReference>
<dbReference type="SUPFAM" id="SSF57845">
    <property type="entry name" value="B-box zinc-binding domain"/>
    <property type="match status" value="1"/>
</dbReference>
<dbReference type="Gene3D" id="3.30.160.60">
    <property type="entry name" value="Classic Zinc Finger"/>
    <property type="match status" value="1"/>
</dbReference>
<dbReference type="InterPro" id="IPR051051">
    <property type="entry name" value="E3_ubiq-ligase_TRIM/RNF"/>
</dbReference>
<dbReference type="PANTHER" id="PTHR25465:SF5">
    <property type="entry name" value="E3 UBIQUITIN_ISG15 LIGASE TRIM25-RELATED"/>
    <property type="match status" value="1"/>
</dbReference>
<dbReference type="GO" id="GO:0008270">
    <property type="term" value="F:zinc ion binding"/>
    <property type="evidence" value="ECO:0007669"/>
    <property type="project" value="UniProtKB-KW"/>
</dbReference>
<keyword evidence="2 4" id="KW-0863">Zinc-finger</keyword>
<keyword evidence="8" id="KW-1185">Reference proteome</keyword>
<evidence type="ECO:0000259" key="6">
    <source>
        <dbReference type="PROSITE" id="PS50089"/>
    </source>
</evidence>
<evidence type="ECO:0000256" key="3">
    <source>
        <dbReference type="ARBA" id="ARBA00022833"/>
    </source>
</evidence>
<dbReference type="PROSITE" id="PS50089">
    <property type="entry name" value="ZF_RING_2"/>
    <property type="match status" value="1"/>
</dbReference>
<dbReference type="EMBL" id="JAFHDT010000004">
    <property type="protein sequence ID" value="KAI7810973.1"/>
    <property type="molecule type" value="Genomic_DNA"/>
</dbReference>
<proteinExistence type="predicted"/>
<evidence type="ECO:0000256" key="4">
    <source>
        <dbReference type="PROSITE-ProRule" id="PRU00175"/>
    </source>
</evidence>
<evidence type="ECO:0000256" key="2">
    <source>
        <dbReference type="ARBA" id="ARBA00022771"/>
    </source>
</evidence>
<evidence type="ECO:0000256" key="5">
    <source>
        <dbReference type="SAM" id="Coils"/>
    </source>
</evidence>
<dbReference type="SUPFAM" id="SSF57850">
    <property type="entry name" value="RING/U-box"/>
    <property type="match status" value="1"/>
</dbReference>
<sequence length="430" mass="49288">MAEARVSVDVDQFKCPICLELLTDPVSINCGHSFCNSCIQLKWNIDANTGVYSCPLCRQRFSSRPVLGRNVMLADMVERMRKMSLHAAERQLAGPDDEECYVCAGGKCKAIKTCLVCLASYCEIHLNLHDELNPGNKHMVINVTGKLQDKICRYHDKLKDVYCCEDQKSVCVDCVTDHGGHRVIKNSIARYQQFQLHLTAQMRFEQRIKETENALKTLQKAKEEFKRSTQALEKDSEKTFEDLISLIRRQQCVVRDMIKVREQKESQQSDRIQKQLQMELVKLKNRKDELNQLSSTEDDIYFLQRMPILNAASEFQPPPKITVNTCIFDDLKRSVSNIKSQVEQICKYKTAKTEMPLIKTSTPTIREDFLRYEFKANYCQKIQLNVSGPSITASHLLRSSSITAGGWRAAVLTDTPAHLHPKMCVIREQK</sequence>
<dbReference type="PROSITE" id="PS00518">
    <property type="entry name" value="ZF_RING_1"/>
    <property type="match status" value="1"/>
</dbReference>
<dbReference type="InterPro" id="IPR017907">
    <property type="entry name" value="Znf_RING_CS"/>
</dbReference>
<feature type="coiled-coil region" evidence="5">
    <location>
        <begin position="201"/>
        <end position="238"/>
    </location>
</feature>